<proteinExistence type="predicted"/>
<sequence length="32" mass="3680">MTVRYFSDMLTHTHAEISLLLPFSCIVTLNLL</sequence>
<reference evidence="1 2" key="1">
    <citation type="submission" date="2015-01" db="EMBL/GenBank/DDBJ databases">
        <title>Evolution of Trichinella species and genotypes.</title>
        <authorList>
            <person name="Korhonen P.K."/>
            <person name="Edoardo P."/>
            <person name="Giuseppe L.R."/>
            <person name="Gasser R.B."/>
        </authorList>
    </citation>
    <scope>NUCLEOTIDE SEQUENCE [LARGE SCALE GENOMIC DNA]</scope>
    <source>
        <strain evidence="1">ISS417</strain>
    </source>
</reference>
<organism evidence="1 2">
    <name type="scientific">Trichinella murrelli</name>
    <dbReference type="NCBI Taxonomy" id="144512"/>
    <lineage>
        <taxon>Eukaryota</taxon>
        <taxon>Metazoa</taxon>
        <taxon>Ecdysozoa</taxon>
        <taxon>Nematoda</taxon>
        <taxon>Enoplea</taxon>
        <taxon>Dorylaimia</taxon>
        <taxon>Trichinellida</taxon>
        <taxon>Trichinellidae</taxon>
        <taxon>Trichinella</taxon>
    </lineage>
</organism>
<dbReference type="EMBL" id="JYDJ01001527">
    <property type="protein sequence ID" value="KRX31852.1"/>
    <property type="molecule type" value="Genomic_DNA"/>
</dbReference>
<name>A0A0V0SYS5_9BILA</name>
<evidence type="ECO:0000313" key="2">
    <source>
        <dbReference type="Proteomes" id="UP000055048"/>
    </source>
</evidence>
<gene>
    <name evidence="1" type="ORF">T05_16491</name>
</gene>
<dbReference type="Proteomes" id="UP000055048">
    <property type="component" value="Unassembled WGS sequence"/>
</dbReference>
<dbReference type="AlphaFoldDB" id="A0A0V0SYS5"/>
<protein>
    <submittedName>
        <fullName evidence="1">Uncharacterized protein</fullName>
    </submittedName>
</protein>
<keyword evidence="2" id="KW-1185">Reference proteome</keyword>
<comment type="caution">
    <text evidence="1">The sequence shown here is derived from an EMBL/GenBank/DDBJ whole genome shotgun (WGS) entry which is preliminary data.</text>
</comment>
<evidence type="ECO:0000313" key="1">
    <source>
        <dbReference type="EMBL" id="KRX31852.1"/>
    </source>
</evidence>
<accession>A0A0V0SYS5</accession>